<dbReference type="AlphaFoldDB" id="A0AAV7JZ58"/>
<dbReference type="GO" id="GO:0016607">
    <property type="term" value="C:nuclear speck"/>
    <property type="evidence" value="ECO:0007669"/>
    <property type="project" value="TreeGrafter"/>
</dbReference>
<evidence type="ECO:0000313" key="5">
    <source>
        <dbReference type="EMBL" id="KAI6653620.1"/>
    </source>
</evidence>
<keyword evidence="2 3" id="KW-0175">Coiled coil</keyword>
<dbReference type="EMBL" id="JAKMXF010000266">
    <property type="protein sequence ID" value="KAI6653620.1"/>
    <property type="molecule type" value="Genomic_DNA"/>
</dbReference>
<reference evidence="5 6" key="1">
    <citation type="journal article" date="2023" name="BMC Biol.">
        <title>The compact genome of the sponge Oopsacas minuta (Hexactinellida) is lacking key metazoan core genes.</title>
        <authorList>
            <person name="Santini S."/>
            <person name="Schenkelaars Q."/>
            <person name="Jourda C."/>
            <person name="Duchesne M."/>
            <person name="Belahbib H."/>
            <person name="Rocher C."/>
            <person name="Selva M."/>
            <person name="Riesgo A."/>
            <person name="Vervoort M."/>
            <person name="Leys S.P."/>
            <person name="Kodjabachian L."/>
            <person name="Le Bivic A."/>
            <person name="Borchiellini C."/>
            <person name="Claverie J.M."/>
            <person name="Renard E."/>
        </authorList>
    </citation>
    <scope>NUCLEOTIDE SEQUENCE [LARGE SCALE GENOMIC DNA]</scope>
    <source>
        <strain evidence="5">SPO-2</strain>
    </source>
</reference>
<dbReference type="Proteomes" id="UP001165289">
    <property type="component" value="Unassembled WGS sequence"/>
</dbReference>
<dbReference type="PANTHER" id="PTHR46176">
    <property type="entry name" value="LD21662P"/>
    <property type="match status" value="1"/>
</dbReference>
<dbReference type="Pfam" id="PF16046">
    <property type="entry name" value="FAM76"/>
    <property type="match status" value="1"/>
</dbReference>
<feature type="region of interest" description="Disordered" evidence="4">
    <location>
        <begin position="188"/>
        <end position="213"/>
    </location>
</feature>
<evidence type="ECO:0000256" key="1">
    <source>
        <dbReference type="ARBA" id="ARBA00009097"/>
    </source>
</evidence>
<dbReference type="InterPro" id="IPR032017">
    <property type="entry name" value="FAM76"/>
</dbReference>
<name>A0AAV7JZ58_9METZ</name>
<dbReference type="PANTHER" id="PTHR46176:SF1">
    <property type="entry name" value="LD21662P"/>
    <property type="match status" value="1"/>
</dbReference>
<protein>
    <submittedName>
        <fullName evidence="5">Protein FAM76A-like</fullName>
    </submittedName>
</protein>
<evidence type="ECO:0000256" key="3">
    <source>
        <dbReference type="SAM" id="Coils"/>
    </source>
</evidence>
<accession>A0AAV7JZ58</accession>
<organism evidence="5 6">
    <name type="scientific">Oopsacas minuta</name>
    <dbReference type="NCBI Taxonomy" id="111878"/>
    <lineage>
        <taxon>Eukaryota</taxon>
        <taxon>Metazoa</taxon>
        <taxon>Porifera</taxon>
        <taxon>Hexactinellida</taxon>
        <taxon>Hexasterophora</taxon>
        <taxon>Lyssacinosida</taxon>
        <taxon>Leucopsacidae</taxon>
        <taxon>Oopsacas</taxon>
    </lineage>
</organism>
<proteinExistence type="inferred from homology"/>
<comment type="similarity">
    <text evidence="1">Belongs to the FAM76 family.</text>
</comment>
<feature type="region of interest" description="Disordered" evidence="4">
    <location>
        <begin position="153"/>
        <end position="174"/>
    </location>
</feature>
<evidence type="ECO:0000256" key="2">
    <source>
        <dbReference type="ARBA" id="ARBA00023054"/>
    </source>
</evidence>
<evidence type="ECO:0000313" key="6">
    <source>
        <dbReference type="Proteomes" id="UP001165289"/>
    </source>
</evidence>
<gene>
    <name evidence="5" type="ORF">LOD99_3515</name>
</gene>
<keyword evidence="6" id="KW-1185">Reference proteome</keyword>
<comment type="caution">
    <text evidence="5">The sequence shown here is derived from an EMBL/GenBank/DDBJ whole genome shotgun (WGS) entry which is preliminary data.</text>
</comment>
<sequence>MSKEQGEIIHQTLFACTECGARHKFVDLSPEEQLCRECRRKYPLRSCCYCQMEFYWMGSLESSAVCKRCKRDHHVHGKPTNCSYCRVKAAFSGGKCFRCQYFEAKYSTPVECNMCKTRCAFIKSEESRKKVQGQTLCYLCTLKLKKTLYRSRQKRDNENGVSPETRGSKKCNVSDSLSSDIFQDLDIKTDAKDPSTPEVDQLPGLGDLPSSRDQQMVIETIQSENMFRIEELKDEIAGLKRQLHLRDQALHEKEKNIHNLKAEIWEQEKDFKQKLSHSQFTSDEKMLQFQETIADLKKQLAKASKSSFSTNK</sequence>
<evidence type="ECO:0000256" key="4">
    <source>
        <dbReference type="SAM" id="MobiDB-lite"/>
    </source>
</evidence>
<feature type="coiled-coil region" evidence="3">
    <location>
        <begin position="229"/>
        <end position="306"/>
    </location>
</feature>